<gene>
    <name evidence="1" type="ORF">L798_07206</name>
</gene>
<dbReference type="InParanoid" id="A0A067R796"/>
<dbReference type="Proteomes" id="UP000027135">
    <property type="component" value="Unassembled WGS sequence"/>
</dbReference>
<evidence type="ECO:0000313" key="1">
    <source>
        <dbReference type="EMBL" id="KDR18322.1"/>
    </source>
</evidence>
<keyword evidence="2" id="KW-1185">Reference proteome</keyword>
<evidence type="ECO:0000313" key="2">
    <source>
        <dbReference type="Proteomes" id="UP000027135"/>
    </source>
</evidence>
<proteinExistence type="predicted"/>
<accession>A0A067R796</accession>
<dbReference type="AlphaFoldDB" id="A0A067R796"/>
<protein>
    <submittedName>
        <fullName evidence="1">Uncharacterized protein</fullName>
    </submittedName>
</protein>
<organism evidence="1 2">
    <name type="scientific">Zootermopsis nevadensis</name>
    <name type="common">Dampwood termite</name>
    <dbReference type="NCBI Taxonomy" id="136037"/>
    <lineage>
        <taxon>Eukaryota</taxon>
        <taxon>Metazoa</taxon>
        <taxon>Ecdysozoa</taxon>
        <taxon>Arthropoda</taxon>
        <taxon>Hexapoda</taxon>
        <taxon>Insecta</taxon>
        <taxon>Pterygota</taxon>
        <taxon>Neoptera</taxon>
        <taxon>Polyneoptera</taxon>
        <taxon>Dictyoptera</taxon>
        <taxon>Blattodea</taxon>
        <taxon>Blattoidea</taxon>
        <taxon>Termitoidae</taxon>
        <taxon>Termopsidae</taxon>
        <taxon>Zootermopsis</taxon>
    </lineage>
</organism>
<sequence length="106" mass="12205">MNYVARLSTFPVPCRSFQTLTQRAIYLCLRKEDLTVFTENDSQGPSEVESTQNMVGGESLNQVMKITLPLYSKECQIRGAARRKEYRRGRSLVKRSSKLMFNSSFK</sequence>
<dbReference type="EMBL" id="KK852693">
    <property type="protein sequence ID" value="KDR18322.1"/>
    <property type="molecule type" value="Genomic_DNA"/>
</dbReference>
<reference evidence="1 2" key="1">
    <citation type="journal article" date="2014" name="Nat. Commun.">
        <title>Molecular traces of alternative social organization in a termite genome.</title>
        <authorList>
            <person name="Terrapon N."/>
            <person name="Li C."/>
            <person name="Robertson H.M."/>
            <person name="Ji L."/>
            <person name="Meng X."/>
            <person name="Booth W."/>
            <person name="Chen Z."/>
            <person name="Childers C.P."/>
            <person name="Glastad K.M."/>
            <person name="Gokhale K."/>
            <person name="Gowin J."/>
            <person name="Gronenberg W."/>
            <person name="Hermansen R.A."/>
            <person name="Hu H."/>
            <person name="Hunt B.G."/>
            <person name="Huylmans A.K."/>
            <person name="Khalil S.M."/>
            <person name="Mitchell R.D."/>
            <person name="Munoz-Torres M.C."/>
            <person name="Mustard J.A."/>
            <person name="Pan H."/>
            <person name="Reese J.T."/>
            <person name="Scharf M.E."/>
            <person name="Sun F."/>
            <person name="Vogel H."/>
            <person name="Xiao J."/>
            <person name="Yang W."/>
            <person name="Yang Z."/>
            <person name="Yang Z."/>
            <person name="Zhou J."/>
            <person name="Zhu J."/>
            <person name="Brent C.S."/>
            <person name="Elsik C.G."/>
            <person name="Goodisman M.A."/>
            <person name="Liberles D.A."/>
            <person name="Roe R.M."/>
            <person name="Vargo E.L."/>
            <person name="Vilcinskas A."/>
            <person name="Wang J."/>
            <person name="Bornberg-Bauer E."/>
            <person name="Korb J."/>
            <person name="Zhang G."/>
            <person name="Liebig J."/>
        </authorList>
    </citation>
    <scope>NUCLEOTIDE SEQUENCE [LARGE SCALE GENOMIC DNA]</scope>
    <source>
        <tissue evidence="1">Whole organism</tissue>
    </source>
</reference>
<name>A0A067R796_ZOONE</name>